<dbReference type="Pfam" id="PF11716">
    <property type="entry name" value="MDMPI_N"/>
    <property type="match status" value="1"/>
</dbReference>
<feature type="domain" description="MDMPI C-terminal" evidence="2">
    <location>
        <begin position="184"/>
        <end position="252"/>
    </location>
</feature>
<dbReference type="Proteomes" id="UP000262882">
    <property type="component" value="Unassembled WGS sequence"/>
</dbReference>
<dbReference type="InterPro" id="IPR017517">
    <property type="entry name" value="Maleyloyr_isom"/>
</dbReference>
<dbReference type="AlphaFoldDB" id="A0A372G7J3"/>
<accession>A0A372G7J3</accession>
<evidence type="ECO:0000259" key="2">
    <source>
        <dbReference type="Pfam" id="PF07398"/>
    </source>
</evidence>
<protein>
    <submittedName>
        <fullName evidence="4">Maleylpyruvate isomerase family mycothiol-dependent enzyme</fullName>
    </submittedName>
</protein>
<feature type="region of interest" description="Disordered" evidence="1">
    <location>
        <begin position="1"/>
        <end position="34"/>
    </location>
</feature>
<dbReference type="OrthoDB" id="5118203at2"/>
<organism evidence="4 5">
    <name type="scientific">Actinomadura spongiicola</name>
    <dbReference type="NCBI Taxonomy" id="2303421"/>
    <lineage>
        <taxon>Bacteria</taxon>
        <taxon>Bacillati</taxon>
        <taxon>Actinomycetota</taxon>
        <taxon>Actinomycetes</taxon>
        <taxon>Streptosporangiales</taxon>
        <taxon>Thermomonosporaceae</taxon>
        <taxon>Actinomadura</taxon>
    </lineage>
</organism>
<dbReference type="GO" id="GO:0046872">
    <property type="term" value="F:metal ion binding"/>
    <property type="evidence" value="ECO:0007669"/>
    <property type="project" value="InterPro"/>
</dbReference>
<name>A0A372G7J3_9ACTN</name>
<feature type="domain" description="Mycothiol-dependent maleylpyruvate isomerase metal-binding" evidence="3">
    <location>
        <begin position="41"/>
        <end position="176"/>
    </location>
</feature>
<dbReference type="SUPFAM" id="SSF55718">
    <property type="entry name" value="SCP-like"/>
    <property type="match status" value="1"/>
</dbReference>
<dbReference type="EMBL" id="QVNQ01000014">
    <property type="protein sequence ID" value="RFS81355.1"/>
    <property type="molecule type" value="Genomic_DNA"/>
</dbReference>
<evidence type="ECO:0000313" key="5">
    <source>
        <dbReference type="Proteomes" id="UP000262882"/>
    </source>
</evidence>
<comment type="caution">
    <text evidence="4">The sequence shown here is derived from an EMBL/GenBank/DDBJ whole genome shotgun (WGS) entry which is preliminary data.</text>
</comment>
<sequence>MPSRRPPAPQDPESASSSGLAASADPLLPRPTPVEPLASITAATRDLLATAARLDDGDVRGPSLLPGWTRGHVLTHMARNADGGTRLLTWARTGVESAEYPSMDARAAEIEAGAGRSAAALVADVRDSAQRFADAYTLMPDEAWQRVVQWTSGARHPAARASDSRLTEVLVHHVDLDAGFLPGHWPAEFTTRTLGGVVASFARRADAPSLRLRATDTGREFGAGDTLVSGAEPSLLAWLMGRSSGDDLTGAAGITLPFLY</sequence>
<dbReference type="Gene3D" id="3.30.1050.20">
    <property type="match status" value="1"/>
</dbReference>
<feature type="compositionally biased region" description="Pro residues" evidence="1">
    <location>
        <begin position="1"/>
        <end position="10"/>
    </location>
</feature>
<dbReference type="SUPFAM" id="SSF109854">
    <property type="entry name" value="DinB/YfiT-like putative metalloenzymes"/>
    <property type="match status" value="1"/>
</dbReference>
<proteinExistence type="predicted"/>
<reference evidence="4 5" key="1">
    <citation type="submission" date="2018-08" db="EMBL/GenBank/DDBJ databases">
        <title>Actinomadura spongicola sp. nov., isolated from marine sponge Leucetta chagosensis.</title>
        <authorList>
            <person name="Li L."/>
            <person name="Lin H.W."/>
        </authorList>
    </citation>
    <scope>NUCLEOTIDE SEQUENCE [LARGE SCALE GENOMIC DNA]</scope>
    <source>
        <strain evidence="4 5">LHW52907</strain>
    </source>
</reference>
<dbReference type="Gene3D" id="1.20.120.450">
    <property type="entry name" value="dinb family like domain"/>
    <property type="match status" value="1"/>
</dbReference>
<dbReference type="Pfam" id="PF07398">
    <property type="entry name" value="MDMPI_C"/>
    <property type="match status" value="1"/>
</dbReference>
<feature type="compositionally biased region" description="Low complexity" evidence="1">
    <location>
        <begin position="14"/>
        <end position="24"/>
    </location>
</feature>
<keyword evidence="4" id="KW-0670">Pyruvate</keyword>
<evidence type="ECO:0000313" key="4">
    <source>
        <dbReference type="EMBL" id="RFS81355.1"/>
    </source>
</evidence>
<evidence type="ECO:0000256" key="1">
    <source>
        <dbReference type="SAM" id="MobiDB-lite"/>
    </source>
</evidence>
<dbReference type="NCBIfam" id="TIGR03083">
    <property type="entry name" value="maleylpyruvate isomerase family mycothiol-dependent enzyme"/>
    <property type="match status" value="1"/>
</dbReference>
<dbReference type="InterPro" id="IPR034660">
    <property type="entry name" value="DinB/YfiT-like"/>
</dbReference>
<keyword evidence="4" id="KW-0413">Isomerase</keyword>
<gene>
    <name evidence="4" type="ORF">D0T12_32490</name>
</gene>
<dbReference type="InterPro" id="IPR036527">
    <property type="entry name" value="SCP2_sterol-bd_dom_sf"/>
</dbReference>
<dbReference type="InterPro" id="IPR010872">
    <property type="entry name" value="MDMPI_C-term_domain"/>
</dbReference>
<evidence type="ECO:0000259" key="3">
    <source>
        <dbReference type="Pfam" id="PF11716"/>
    </source>
</evidence>
<keyword evidence="5" id="KW-1185">Reference proteome</keyword>
<dbReference type="GO" id="GO:0016853">
    <property type="term" value="F:isomerase activity"/>
    <property type="evidence" value="ECO:0007669"/>
    <property type="project" value="UniProtKB-KW"/>
</dbReference>
<dbReference type="RefSeq" id="WP_117404618.1">
    <property type="nucleotide sequence ID" value="NZ_QVNQ01000014.1"/>
</dbReference>
<dbReference type="InterPro" id="IPR024344">
    <property type="entry name" value="MDMPI_metal-binding"/>
</dbReference>